<evidence type="ECO:0000256" key="6">
    <source>
        <dbReference type="ARBA" id="ARBA00022801"/>
    </source>
</evidence>
<keyword evidence="7" id="KW-0539">Nucleus</keyword>
<comment type="subcellular location">
    <subcellularLocation>
        <location evidence="2">Nucleus</location>
    </subcellularLocation>
</comment>
<dbReference type="EMBL" id="HBUF01160636">
    <property type="protein sequence ID" value="CAG6650018.1"/>
    <property type="molecule type" value="Transcribed_RNA"/>
</dbReference>
<evidence type="ECO:0000256" key="7">
    <source>
        <dbReference type="ARBA" id="ARBA00023242"/>
    </source>
</evidence>
<feature type="domain" description="DDE Tnp4" evidence="9">
    <location>
        <begin position="198"/>
        <end position="351"/>
    </location>
</feature>
<evidence type="ECO:0000256" key="2">
    <source>
        <dbReference type="ARBA" id="ARBA00004123"/>
    </source>
</evidence>
<dbReference type="GO" id="GO:0004518">
    <property type="term" value="F:nuclease activity"/>
    <property type="evidence" value="ECO:0007669"/>
    <property type="project" value="UniProtKB-KW"/>
</dbReference>
<evidence type="ECO:0000313" key="10">
    <source>
        <dbReference type="EMBL" id="CAG6650018.1"/>
    </source>
</evidence>
<accession>A0A8D8REV2</accession>
<sequence length="426" mass="48735">MAKRSLRAPASKNIKYKLVTCEFLFFLTVIVISFFVLYSKNFINMDDNLIFSSDEEDYLPPANGPRRQALVRERMDLFNMWNETQFFMRFRLRKESVLDLLGKIEHLIRTRTTRNNAIPPLHRLLLTLRFYATGCFLIACGDFIGVSKSASATIVMEVTIAICSLRREYIKMPGPEEIPGVTELFYRMHRFPRVIGVVDGTHIKMQSPGGNEAEVFRNRKQYFSKNVQMVVGPTLKIFDVVTGYAGSVHDQTIFDQSLIAIQFENGVFGNKLLLGDAGYECRPYIVTPLPRVTSPEENLYNESLIRTRVTVERCFGVLKRRFPILSIGIRVSLATMEKADAYIIACAILHNIACINRDGDPPVDPDVQGLQGADFEDEGEEVDEMHVPGVNVNERNERYRVRRHQLDEYCLLTWLSPFGTLLHTMI</sequence>
<evidence type="ECO:0000256" key="3">
    <source>
        <dbReference type="ARBA" id="ARBA00006958"/>
    </source>
</evidence>
<dbReference type="PANTHER" id="PTHR22930:SF289">
    <property type="entry name" value="DDE TNP4 DOMAIN-CONTAINING PROTEIN-RELATED"/>
    <property type="match status" value="1"/>
</dbReference>
<evidence type="ECO:0000259" key="9">
    <source>
        <dbReference type="Pfam" id="PF13359"/>
    </source>
</evidence>
<evidence type="ECO:0000256" key="1">
    <source>
        <dbReference type="ARBA" id="ARBA00001968"/>
    </source>
</evidence>
<dbReference type="Pfam" id="PF13359">
    <property type="entry name" value="DDE_Tnp_4"/>
    <property type="match status" value="1"/>
</dbReference>
<dbReference type="GO" id="GO:0005634">
    <property type="term" value="C:nucleus"/>
    <property type="evidence" value="ECO:0007669"/>
    <property type="project" value="UniProtKB-SubCell"/>
</dbReference>
<dbReference type="InterPro" id="IPR045249">
    <property type="entry name" value="HARBI1-like"/>
</dbReference>
<keyword evidence="5" id="KW-0479">Metal-binding</keyword>
<keyword evidence="8" id="KW-1133">Transmembrane helix</keyword>
<reference evidence="10" key="1">
    <citation type="submission" date="2021-05" db="EMBL/GenBank/DDBJ databases">
        <authorList>
            <person name="Alioto T."/>
            <person name="Alioto T."/>
            <person name="Gomez Garrido J."/>
        </authorList>
    </citation>
    <scope>NUCLEOTIDE SEQUENCE</scope>
</reference>
<comment type="cofactor">
    <cofactor evidence="1">
        <name>a divalent metal cation</name>
        <dbReference type="ChEBI" id="CHEBI:60240"/>
    </cofactor>
</comment>
<dbReference type="InterPro" id="IPR027806">
    <property type="entry name" value="HARBI1_dom"/>
</dbReference>
<evidence type="ECO:0000256" key="4">
    <source>
        <dbReference type="ARBA" id="ARBA00022722"/>
    </source>
</evidence>
<dbReference type="GO" id="GO:0046872">
    <property type="term" value="F:metal ion binding"/>
    <property type="evidence" value="ECO:0007669"/>
    <property type="project" value="UniProtKB-KW"/>
</dbReference>
<comment type="similarity">
    <text evidence="3">Belongs to the HARBI1 family.</text>
</comment>
<keyword evidence="6" id="KW-0378">Hydrolase</keyword>
<dbReference type="AlphaFoldDB" id="A0A8D8REV2"/>
<organism evidence="10">
    <name type="scientific">Cacopsylla melanoneura</name>
    <dbReference type="NCBI Taxonomy" id="428564"/>
    <lineage>
        <taxon>Eukaryota</taxon>
        <taxon>Metazoa</taxon>
        <taxon>Ecdysozoa</taxon>
        <taxon>Arthropoda</taxon>
        <taxon>Hexapoda</taxon>
        <taxon>Insecta</taxon>
        <taxon>Pterygota</taxon>
        <taxon>Neoptera</taxon>
        <taxon>Paraneoptera</taxon>
        <taxon>Hemiptera</taxon>
        <taxon>Sternorrhyncha</taxon>
        <taxon>Psylloidea</taxon>
        <taxon>Psyllidae</taxon>
        <taxon>Psyllinae</taxon>
        <taxon>Cacopsylla</taxon>
    </lineage>
</organism>
<protein>
    <submittedName>
        <fullName evidence="10">Nuclease HARBI1</fullName>
    </submittedName>
</protein>
<dbReference type="GO" id="GO:0016787">
    <property type="term" value="F:hydrolase activity"/>
    <property type="evidence" value="ECO:0007669"/>
    <property type="project" value="UniProtKB-KW"/>
</dbReference>
<keyword evidence="4" id="KW-0540">Nuclease</keyword>
<evidence type="ECO:0000256" key="8">
    <source>
        <dbReference type="SAM" id="Phobius"/>
    </source>
</evidence>
<dbReference type="PANTHER" id="PTHR22930">
    <property type="match status" value="1"/>
</dbReference>
<name>A0A8D8REV2_9HEMI</name>
<feature type="transmembrane region" description="Helical" evidence="8">
    <location>
        <begin position="21"/>
        <end position="38"/>
    </location>
</feature>
<keyword evidence="8" id="KW-0472">Membrane</keyword>
<evidence type="ECO:0000256" key="5">
    <source>
        <dbReference type="ARBA" id="ARBA00022723"/>
    </source>
</evidence>
<proteinExistence type="inferred from homology"/>
<keyword evidence="8" id="KW-0812">Transmembrane</keyword>